<dbReference type="EMBL" id="JANUGP010000041">
    <property type="protein sequence ID" value="MCS0605980.1"/>
    <property type="molecule type" value="Genomic_DNA"/>
</dbReference>
<feature type="region of interest" description="Disordered" evidence="1">
    <location>
        <begin position="21"/>
        <end position="47"/>
    </location>
</feature>
<gene>
    <name evidence="2" type="ORF">NX794_32950</name>
</gene>
<accession>A0ABT2BBU2</accession>
<comment type="caution">
    <text evidence="2">The sequence shown here is derived from an EMBL/GenBank/DDBJ whole genome shotgun (WGS) entry which is preliminary data.</text>
</comment>
<organism evidence="2 3">
    <name type="scientific">Streptomyces pyxinicus</name>
    <dbReference type="NCBI Taxonomy" id="2970331"/>
    <lineage>
        <taxon>Bacteria</taxon>
        <taxon>Bacillati</taxon>
        <taxon>Actinomycetota</taxon>
        <taxon>Actinomycetes</taxon>
        <taxon>Kitasatosporales</taxon>
        <taxon>Streptomycetaceae</taxon>
        <taxon>Streptomyces</taxon>
    </lineage>
</organism>
<protein>
    <submittedName>
        <fullName evidence="2">Uncharacterized protein</fullName>
    </submittedName>
</protein>
<keyword evidence="3" id="KW-1185">Reference proteome</keyword>
<proteinExistence type="predicted"/>
<dbReference type="RefSeq" id="WP_258783343.1">
    <property type="nucleotide sequence ID" value="NZ_JANUGP010000041.1"/>
</dbReference>
<sequence length="47" mass="5076">MSEQEGPGIPAAGTFAAVAGANGHETFTTQPYHHHRNTITETQTHHH</sequence>
<evidence type="ECO:0000313" key="2">
    <source>
        <dbReference type="EMBL" id="MCS0605980.1"/>
    </source>
</evidence>
<name>A0ABT2BBU2_9ACTN</name>
<evidence type="ECO:0000256" key="1">
    <source>
        <dbReference type="SAM" id="MobiDB-lite"/>
    </source>
</evidence>
<reference evidence="2 3" key="1">
    <citation type="submission" date="2022-08" db="EMBL/GenBank/DDBJ databases">
        <authorList>
            <person name="Somphong A."/>
            <person name="Phongsopitanun W."/>
        </authorList>
    </citation>
    <scope>NUCLEOTIDE SEQUENCE [LARGE SCALE GENOMIC DNA]</scope>
    <source>
        <strain evidence="2 3">LP11</strain>
    </source>
</reference>
<evidence type="ECO:0000313" key="3">
    <source>
        <dbReference type="Proteomes" id="UP001205612"/>
    </source>
</evidence>
<dbReference type="Proteomes" id="UP001205612">
    <property type="component" value="Unassembled WGS sequence"/>
</dbReference>